<accession>A0A0F8AIC8</accession>
<evidence type="ECO:0000256" key="2">
    <source>
        <dbReference type="SAM" id="Phobius"/>
    </source>
</evidence>
<feature type="chain" id="PRO_5018165804" description="Ig-like domain-containing protein" evidence="3">
    <location>
        <begin position="26"/>
        <end position="331"/>
    </location>
</feature>
<sequence>MAGFKWIIFSLFLMLLFSFSASTWSHSSFTVRAGDEVTLPCASVTDDQDKCDDTTWVLRRSGNTVLNFKQGQLDKEDKSKSDRLSVTQNCSLVIKKVTDEDVGAYTCKQDKTGKQQQLSLINLSVVTMTEHENTDQVVLNCSVSVHGWCRHRVKWLYEGKGVDEDNRDLNTSQCSVTVTFLTSYLKQESNHHDLFKCEVTDDYTETVQQFTFNRQSSGDDATTATTTSPTTTKSTSTEGNKWTSVKMKFSTAALVVAALFIFVVAVIKWKRAQENQTQMHQNTADPEGGVSYASIRYTKKPDRKAQVVDDDDNDEGDIVTYSTVKASAGSL</sequence>
<dbReference type="SMART" id="SM00409">
    <property type="entry name" value="IG"/>
    <property type="match status" value="1"/>
</dbReference>
<dbReference type="InterPro" id="IPR036179">
    <property type="entry name" value="Ig-like_dom_sf"/>
</dbReference>
<dbReference type="Gene3D" id="2.60.40.10">
    <property type="entry name" value="Immunoglobulins"/>
    <property type="match status" value="1"/>
</dbReference>
<dbReference type="PANTHER" id="PTHR11422">
    <property type="entry name" value="T-CELL SURFACE GLYCOPROTEIN CD4"/>
    <property type="match status" value="1"/>
</dbReference>
<dbReference type="SUPFAM" id="SSF48726">
    <property type="entry name" value="Immunoglobulin"/>
    <property type="match status" value="1"/>
</dbReference>
<proteinExistence type="predicted"/>
<dbReference type="InterPro" id="IPR013106">
    <property type="entry name" value="Ig_V-set"/>
</dbReference>
<dbReference type="InterPro" id="IPR013783">
    <property type="entry name" value="Ig-like_fold"/>
</dbReference>
<dbReference type="OrthoDB" id="8445618at2759"/>
<feature type="signal peptide" evidence="3">
    <location>
        <begin position="1"/>
        <end position="25"/>
    </location>
</feature>
<keyword evidence="3" id="KW-0732">Signal</keyword>
<dbReference type="KEGG" id="lco:109140646"/>
<dbReference type="PROSITE" id="PS50835">
    <property type="entry name" value="IG_LIKE"/>
    <property type="match status" value="2"/>
</dbReference>
<evidence type="ECO:0000313" key="5">
    <source>
        <dbReference type="EMBL" id="KKF21783.1"/>
    </source>
</evidence>
<feature type="domain" description="Ig-like" evidence="4">
    <location>
        <begin position="17"/>
        <end position="119"/>
    </location>
</feature>
<keyword evidence="2" id="KW-1133">Transmembrane helix</keyword>
<dbReference type="EMBL" id="KQ041840">
    <property type="protein sequence ID" value="KKF21783.1"/>
    <property type="molecule type" value="Genomic_DNA"/>
</dbReference>
<organism evidence="5">
    <name type="scientific">Larimichthys crocea</name>
    <name type="common">Large yellow croaker</name>
    <name type="synonym">Pseudosciaena crocea</name>
    <dbReference type="NCBI Taxonomy" id="215358"/>
    <lineage>
        <taxon>Eukaryota</taxon>
        <taxon>Metazoa</taxon>
        <taxon>Chordata</taxon>
        <taxon>Craniata</taxon>
        <taxon>Vertebrata</taxon>
        <taxon>Euteleostomi</taxon>
        <taxon>Actinopterygii</taxon>
        <taxon>Neopterygii</taxon>
        <taxon>Teleostei</taxon>
        <taxon>Neoteleostei</taxon>
        <taxon>Acanthomorphata</taxon>
        <taxon>Eupercaria</taxon>
        <taxon>Sciaenidae</taxon>
        <taxon>Larimichthys</taxon>
    </lineage>
</organism>
<reference evidence="5" key="1">
    <citation type="journal article" date="2015" name="PLoS Genet.">
        <title>Genome Sequencing of the Perciform Fish Larimichthys crocea Provides Insights into Molecular and Genetic Mechanisms of Stress Adaptation.</title>
        <authorList>
            <person name="Ao J."/>
            <person name="Mu Y."/>
            <person name="Xiang L.X."/>
            <person name="Fan D."/>
            <person name="Feng M."/>
            <person name="Zhang S."/>
            <person name="Shi Q."/>
            <person name="Zhu L.Y."/>
            <person name="Li T."/>
            <person name="Ding Y."/>
            <person name="Nie L."/>
            <person name="Li Q."/>
            <person name="Dong W.R."/>
            <person name="Jiang L."/>
            <person name="Sun B."/>
            <person name="Zhang X."/>
            <person name="Li M."/>
            <person name="Zhang H.Q."/>
            <person name="Xie S."/>
            <person name="Zhu Y."/>
            <person name="Jiang X."/>
            <person name="Wang X."/>
            <person name="Mu P."/>
            <person name="Chen W."/>
            <person name="Yue Z."/>
            <person name="Wang Z."/>
            <person name="Wang J."/>
            <person name="Shao J.Z."/>
            <person name="Chen X."/>
        </authorList>
    </citation>
    <scope>NUCLEOTIDE SEQUENCE [LARGE SCALE GENOMIC DNA]</scope>
    <source>
        <strain evidence="5">SSNF</strain>
        <tissue evidence="5">Blood</tissue>
    </source>
</reference>
<dbReference type="Pfam" id="PF07686">
    <property type="entry name" value="V-set"/>
    <property type="match status" value="1"/>
</dbReference>
<gene>
    <name evidence="5" type="ORF">EH28_03837</name>
</gene>
<feature type="region of interest" description="Disordered" evidence="1">
    <location>
        <begin position="214"/>
        <end position="239"/>
    </location>
</feature>
<feature type="domain" description="Ig-like" evidence="4">
    <location>
        <begin position="135"/>
        <end position="213"/>
    </location>
</feature>
<evidence type="ECO:0000259" key="4">
    <source>
        <dbReference type="PROSITE" id="PS50835"/>
    </source>
</evidence>
<dbReference type="InterPro" id="IPR007110">
    <property type="entry name" value="Ig-like_dom"/>
</dbReference>
<evidence type="ECO:0000256" key="1">
    <source>
        <dbReference type="SAM" id="MobiDB-lite"/>
    </source>
</evidence>
<dbReference type="InterPro" id="IPR003599">
    <property type="entry name" value="Ig_sub"/>
</dbReference>
<name>A0A0F8AIC8_LARCR</name>
<feature type="transmembrane region" description="Helical" evidence="2">
    <location>
        <begin position="249"/>
        <end position="269"/>
    </location>
</feature>
<keyword evidence="2" id="KW-0472">Membrane</keyword>
<keyword evidence="2" id="KW-0812">Transmembrane</keyword>
<feature type="compositionally biased region" description="Low complexity" evidence="1">
    <location>
        <begin position="222"/>
        <end position="237"/>
    </location>
</feature>
<evidence type="ECO:0000256" key="3">
    <source>
        <dbReference type="SAM" id="SignalP"/>
    </source>
</evidence>
<protein>
    <recommendedName>
        <fullName evidence="4">Ig-like domain-containing protein</fullName>
    </recommendedName>
</protein>
<dbReference type="AlphaFoldDB" id="A0A0F8AIC8"/>